<accession>A0ABV9MXL0</accession>
<evidence type="ECO:0000259" key="2">
    <source>
        <dbReference type="Pfam" id="PF02698"/>
    </source>
</evidence>
<feature type="transmembrane region" description="Helical" evidence="1">
    <location>
        <begin position="77"/>
        <end position="97"/>
    </location>
</feature>
<evidence type="ECO:0000313" key="4">
    <source>
        <dbReference type="Proteomes" id="UP001595969"/>
    </source>
</evidence>
<feature type="domain" description="DUF218" evidence="2">
    <location>
        <begin position="216"/>
        <end position="365"/>
    </location>
</feature>
<proteinExistence type="predicted"/>
<name>A0ABV9MXL0_9ENTE</name>
<dbReference type="InterPro" id="IPR014729">
    <property type="entry name" value="Rossmann-like_a/b/a_fold"/>
</dbReference>
<dbReference type="InterPro" id="IPR051599">
    <property type="entry name" value="Cell_Envelope_Assoc"/>
</dbReference>
<keyword evidence="1" id="KW-1133">Transmembrane helix</keyword>
<evidence type="ECO:0000313" key="3">
    <source>
        <dbReference type="EMBL" id="MFC4720295.1"/>
    </source>
</evidence>
<dbReference type="Pfam" id="PF02698">
    <property type="entry name" value="DUF218"/>
    <property type="match status" value="1"/>
</dbReference>
<dbReference type="InterPro" id="IPR003848">
    <property type="entry name" value="DUF218"/>
</dbReference>
<protein>
    <submittedName>
        <fullName evidence="3">YdcF family protein</fullName>
    </submittedName>
</protein>
<keyword evidence="1" id="KW-0812">Transmembrane</keyword>
<comment type="caution">
    <text evidence="3">The sequence shown here is derived from an EMBL/GenBank/DDBJ whole genome shotgun (WGS) entry which is preliminary data.</text>
</comment>
<feature type="transmembrane region" description="Helical" evidence="1">
    <location>
        <begin position="376"/>
        <end position="395"/>
    </location>
</feature>
<gene>
    <name evidence="3" type="ORF">ACFO5I_11235</name>
</gene>
<sequence>MLSLIVFCFFLLFFYRFVFKQKTSNRTHLIFLSLLWFSLSISSTLILIEALHHSYFFLVPLSFFILFYFFYRQKKAQLINGMWFNLFLASFFIYLIYHMVLTKSWIGTIFIIALGLLGILYAFFGSLSLILLLYWNAIIVWRRERFALGNLLTLILALFLTFLLIYNHFIVEILPEWLAILFAFVPLSFSYFAIVFLNFLTISLIYQLNQPPFKQDFIIVLGAGLLNGEKVTPLLASRVDRALEFYSHQKKQAEKGPKLIFSGGQGPDEKISEAQAMKNYALQKGIPEEDIILEDQSTTTFENMKFSKQIISKSQIAQPKTIFSSNNYHIFRAAIFAQMNQLNADGIAAKTARYFLPNAFLREFIAMVTMNKKRHLVFLLCLSFCLAILAFVSHINVY</sequence>
<dbReference type="RefSeq" id="WP_239576081.1">
    <property type="nucleotide sequence ID" value="NZ_JAFBFD010000011.1"/>
</dbReference>
<feature type="transmembrane region" description="Helical" evidence="1">
    <location>
        <begin position="178"/>
        <end position="205"/>
    </location>
</feature>
<dbReference type="Proteomes" id="UP001595969">
    <property type="component" value="Unassembled WGS sequence"/>
</dbReference>
<dbReference type="PANTHER" id="PTHR30336">
    <property type="entry name" value="INNER MEMBRANE PROTEIN, PROBABLE PERMEASE"/>
    <property type="match status" value="1"/>
</dbReference>
<dbReference type="Gene3D" id="3.40.50.620">
    <property type="entry name" value="HUPs"/>
    <property type="match status" value="1"/>
</dbReference>
<feature type="transmembrane region" description="Helical" evidence="1">
    <location>
        <begin position="55"/>
        <end position="71"/>
    </location>
</feature>
<feature type="transmembrane region" description="Helical" evidence="1">
    <location>
        <begin position="30"/>
        <end position="48"/>
    </location>
</feature>
<keyword evidence="4" id="KW-1185">Reference proteome</keyword>
<dbReference type="PANTHER" id="PTHR30336:SF18">
    <property type="entry name" value="MEMBRANE PROTEIN"/>
    <property type="match status" value="1"/>
</dbReference>
<dbReference type="CDD" id="cd06259">
    <property type="entry name" value="YdcF-like"/>
    <property type="match status" value="1"/>
</dbReference>
<organism evidence="3 4">
    <name type="scientific">Enterococcus lemanii</name>
    <dbReference type="NCBI Taxonomy" id="1159752"/>
    <lineage>
        <taxon>Bacteria</taxon>
        <taxon>Bacillati</taxon>
        <taxon>Bacillota</taxon>
        <taxon>Bacilli</taxon>
        <taxon>Lactobacillales</taxon>
        <taxon>Enterococcaceae</taxon>
        <taxon>Enterococcus</taxon>
    </lineage>
</organism>
<dbReference type="EMBL" id="JBHSGS010000062">
    <property type="protein sequence ID" value="MFC4720295.1"/>
    <property type="molecule type" value="Genomic_DNA"/>
</dbReference>
<reference evidence="4" key="1">
    <citation type="journal article" date="2019" name="Int. J. Syst. Evol. Microbiol.">
        <title>The Global Catalogue of Microorganisms (GCM) 10K type strain sequencing project: providing services to taxonomists for standard genome sequencing and annotation.</title>
        <authorList>
            <consortium name="The Broad Institute Genomics Platform"/>
            <consortium name="The Broad Institute Genome Sequencing Center for Infectious Disease"/>
            <person name="Wu L."/>
            <person name="Ma J."/>
        </authorList>
    </citation>
    <scope>NUCLEOTIDE SEQUENCE [LARGE SCALE GENOMIC DNA]</scope>
    <source>
        <strain evidence="4">CGMCC 1.19032</strain>
    </source>
</reference>
<feature type="transmembrane region" description="Helical" evidence="1">
    <location>
        <begin position="109"/>
        <end position="135"/>
    </location>
</feature>
<feature type="transmembrane region" description="Helical" evidence="1">
    <location>
        <begin position="147"/>
        <end position="166"/>
    </location>
</feature>
<evidence type="ECO:0000256" key="1">
    <source>
        <dbReference type="SAM" id="Phobius"/>
    </source>
</evidence>
<keyword evidence="1" id="KW-0472">Membrane</keyword>